<evidence type="ECO:0000256" key="3">
    <source>
        <dbReference type="ARBA" id="ARBA00022927"/>
    </source>
</evidence>
<dbReference type="Gene3D" id="3.40.1000.10">
    <property type="entry name" value="Mog1/PsbP, alpha/beta/alpha sandwich"/>
    <property type="match status" value="1"/>
</dbReference>
<evidence type="ECO:0008006" key="7">
    <source>
        <dbReference type="Google" id="ProtNLM"/>
    </source>
</evidence>
<evidence type="ECO:0000256" key="2">
    <source>
        <dbReference type="ARBA" id="ARBA00022448"/>
    </source>
</evidence>
<dbReference type="InterPro" id="IPR007681">
    <property type="entry name" value="Mog1"/>
</dbReference>
<dbReference type="GO" id="GO:0005085">
    <property type="term" value="F:guanyl-nucleotide exchange factor activity"/>
    <property type="evidence" value="ECO:0007669"/>
    <property type="project" value="TreeGrafter"/>
</dbReference>
<evidence type="ECO:0000313" key="6">
    <source>
        <dbReference type="Proteomes" id="UP001161757"/>
    </source>
</evidence>
<reference evidence="5" key="1">
    <citation type="submission" date="2023-01" db="EMBL/GenBank/DDBJ databases">
        <title>Exophiala dermititidis isolated from Cystic Fibrosis Patient.</title>
        <authorList>
            <person name="Kurbessoian T."/>
            <person name="Crocker A."/>
            <person name="Murante D."/>
            <person name="Hogan D.A."/>
            <person name="Stajich J.E."/>
        </authorList>
    </citation>
    <scope>NUCLEOTIDE SEQUENCE</scope>
    <source>
        <strain evidence="5">Ex8</strain>
    </source>
</reference>
<dbReference type="PANTHER" id="PTHR15837:SF0">
    <property type="entry name" value="RAN GUANINE NUCLEOTIDE RELEASE FACTOR"/>
    <property type="match status" value="1"/>
</dbReference>
<comment type="similarity">
    <text evidence="1">Belongs to the MOG1 family.</text>
</comment>
<dbReference type="GO" id="GO:0006606">
    <property type="term" value="P:protein import into nucleus"/>
    <property type="evidence" value="ECO:0007669"/>
    <property type="project" value="TreeGrafter"/>
</dbReference>
<proteinExistence type="inferred from homology"/>
<dbReference type="InterPro" id="IPR016123">
    <property type="entry name" value="Mog1/PsbP_a/b/a-sand"/>
</dbReference>
<comment type="caution">
    <text evidence="5">The sequence shown here is derived from an EMBL/GenBank/DDBJ whole genome shotgun (WGS) entry which is preliminary data.</text>
</comment>
<dbReference type="PANTHER" id="PTHR15837">
    <property type="entry name" value="RAN GUANINE NUCLEOTIDE RELEASE FACTOR"/>
    <property type="match status" value="1"/>
</dbReference>
<dbReference type="EMBL" id="JAJGCB010000028">
    <property type="protein sequence ID" value="KAJ8987067.1"/>
    <property type="molecule type" value="Genomic_DNA"/>
</dbReference>
<dbReference type="Proteomes" id="UP001161757">
    <property type="component" value="Unassembled WGS sequence"/>
</dbReference>
<evidence type="ECO:0000313" key="5">
    <source>
        <dbReference type="EMBL" id="KAJ8987067.1"/>
    </source>
</evidence>
<feature type="region of interest" description="Disordered" evidence="4">
    <location>
        <begin position="70"/>
        <end position="100"/>
    </location>
</feature>
<dbReference type="GO" id="GO:0031267">
    <property type="term" value="F:small GTPase binding"/>
    <property type="evidence" value="ECO:0007669"/>
    <property type="project" value="TreeGrafter"/>
</dbReference>
<gene>
    <name evidence="5" type="ORF">HRR80_008810</name>
</gene>
<protein>
    <recommendedName>
        <fullName evidence="7">Mog1p/PsbP-like protein</fullName>
    </recommendedName>
</protein>
<feature type="compositionally biased region" description="Low complexity" evidence="4">
    <location>
        <begin position="78"/>
        <end position="93"/>
    </location>
</feature>
<dbReference type="GO" id="GO:0005634">
    <property type="term" value="C:nucleus"/>
    <property type="evidence" value="ECO:0007669"/>
    <property type="project" value="TreeGrafter"/>
</dbReference>
<keyword evidence="3" id="KW-0653">Protein transport</keyword>
<keyword evidence="2" id="KW-0813">Transport</keyword>
<name>A0AAN6EKM8_EXODE</name>
<evidence type="ECO:0000256" key="1">
    <source>
        <dbReference type="ARBA" id="ARBA00010307"/>
    </source>
</evidence>
<dbReference type="SUPFAM" id="SSF55724">
    <property type="entry name" value="Mog1p/PsbP-like"/>
    <property type="match status" value="1"/>
</dbReference>
<dbReference type="AlphaFoldDB" id="A0AAN6EKM8"/>
<organism evidence="5 6">
    <name type="scientific">Exophiala dermatitidis</name>
    <name type="common">Black yeast-like fungus</name>
    <name type="synonym">Wangiella dermatitidis</name>
    <dbReference type="NCBI Taxonomy" id="5970"/>
    <lineage>
        <taxon>Eukaryota</taxon>
        <taxon>Fungi</taxon>
        <taxon>Dikarya</taxon>
        <taxon>Ascomycota</taxon>
        <taxon>Pezizomycotina</taxon>
        <taxon>Eurotiomycetes</taxon>
        <taxon>Chaetothyriomycetidae</taxon>
        <taxon>Chaetothyriales</taxon>
        <taxon>Herpotrichiellaceae</taxon>
        <taxon>Exophiala</taxon>
    </lineage>
</organism>
<accession>A0AAN6EKM8</accession>
<sequence>MASNPSVSRPTVPTAYGLRELYGGAMTVELPVDLIDSSDLRQIPNHQEVFLSPTTLTSIIFEINDYQTPQHYGGQPATSTTPTSTLSNPNSNLDGTGTTTTDSEAAKYHFTDVITGIDTLAAPLSSPQRVNLQKPSLASYPAYVLEGTIVSYDTRSPGGIPPLTSSQHQQQHQSSLVHQIQLLVRLQDHATDLCVRINVPLKEFANNNGDGDVQAAETETAFARDLLEHVVATLDVVDFSLFGGGEA</sequence>
<evidence type="ECO:0000256" key="4">
    <source>
        <dbReference type="SAM" id="MobiDB-lite"/>
    </source>
</evidence>
<dbReference type="Pfam" id="PF04603">
    <property type="entry name" value="Mog1"/>
    <property type="match status" value="1"/>
</dbReference>